<accession>A0A1F8H9H5</accession>
<dbReference type="Gene3D" id="3.40.50.150">
    <property type="entry name" value="Vaccinia Virus protein VP39"/>
    <property type="match status" value="1"/>
</dbReference>
<dbReference type="Proteomes" id="UP000177745">
    <property type="component" value="Unassembled WGS sequence"/>
</dbReference>
<dbReference type="InterPro" id="IPR029063">
    <property type="entry name" value="SAM-dependent_MTases_sf"/>
</dbReference>
<evidence type="ECO:0000313" key="2">
    <source>
        <dbReference type="EMBL" id="OGN33606.1"/>
    </source>
</evidence>
<sequence length="184" mass="21517">MQLYLGSGKRNIPGFVHVDLDDYPHLDYRHDIVDLPMFSDNSADLIYTSHSFEYFDRQEGERVLKEWRRVLKPGGVLRIAVPDFEAMVKVYLKHGKVMEHKGILGPLYGRMAVKKGNKESFIYHKTAYDFNSLKKMLQTAGFKNIHRYDWQKTIHKDYDDHSQAYVPHMDKKGILVSLNVEAKK</sequence>
<keyword evidence="2" id="KW-0489">Methyltransferase</keyword>
<proteinExistence type="predicted"/>
<dbReference type="GO" id="GO:0008757">
    <property type="term" value="F:S-adenosylmethionine-dependent methyltransferase activity"/>
    <property type="evidence" value="ECO:0007669"/>
    <property type="project" value="InterPro"/>
</dbReference>
<dbReference type="GO" id="GO:0032259">
    <property type="term" value="P:methylation"/>
    <property type="evidence" value="ECO:0007669"/>
    <property type="project" value="UniProtKB-KW"/>
</dbReference>
<evidence type="ECO:0000313" key="3">
    <source>
        <dbReference type="Proteomes" id="UP000177745"/>
    </source>
</evidence>
<dbReference type="SUPFAM" id="SSF53335">
    <property type="entry name" value="S-adenosyl-L-methionine-dependent methyltransferases"/>
    <property type="match status" value="1"/>
</dbReference>
<feature type="domain" description="Methyltransferase type 11" evidence="1">
    <location>
        <begin position="29"/>
        <end position="78"/>
    </location>
</feature>
<name>A0A1F8H9H5_9BACT</name>
<organism evidence="2 3">
    <name type="scientific">Candidatus Yanofskybacteria bacterium RIFCSPLOWO2_12_FULL_43_11b</name>
    <dbReference type="NCBI Taxonomy" id="1802710"/>
    <lineage>
        <taxon>Bacteria</taxon>
        <taxon>Candidatus Yanofskyibacteriota</taxon>
    </lineage>
</organism>
<comment type="caution">
    <text evidence="2">The sequence shown here is derived from an EMBL/GenBank/DDBJ whole genome shotgun (WGS) entry which is preliminary data.</text>
</comment>
<dbReference type="InterPro" id="IPR013216">
    <property type="entry name" value="Methyltransf_11"/>
</dbReference>
<dbReference type="Pfam" id="PF08241">
    <property type="entry name" value="Methyltransf_11"/>
    <property type="match status" value="1"/>
</dbReference>
<dbReference type="AlphaFoldDB" id="A0A1F8H9H5"/>
<protein>
    <submittedName>
        <fullName evidence="2">Methyltransferase</fullName>
    </submittedName>
</protein>
<evidence type="ECO:0000259" key="1">
    <source>
        <dbReference type="Pfam" id="PF08241"/>
    </source>
</evidence>
<keyword evidence="2" id="KW-0808">Transferase</keyword>
<reference evidence="2 3" key="1">
    <citation type="journal article" date="2016" name="Nat. Commun.">
        <title>Thousands of microbial genomes shed light on interconnected biogeochemical processes in an aquifer system.</title>
        <authorList>
            <person name="Anantharaman K."/>
            <person name="Brown C.T."/>
            <person name="Hug L.A."/>
            <person name="Sharon I."/>
            <person name="Castelle C.J."/>
            <person name="Probst A.J."/>
            <person name="Thomas B.C."/>
            <person name="Singh A."/>
            <person name="Wilkins M.J."/>
            <person name="Karaoz U."/>
            <person name="Brodie E.L."/>
            <person name="Williams K.H."/>
            <person name="Hubbard S.S."/>
            <person name="Banfield J.F."/>
        </authorList>
    </citation>
    <scope>NUCLEOTIDE SEQUENCE [LARGE SCALE GENOMIC DNA]</scope>
</reference>
<dbReference type="EMBL" id="MGKY01000015">
    <property type="protein sequence ID" value="OGN33606.1"/>
    <property type="molecule type" value="Genomic_DNA"/>
</dbReference>
<gene>
    <name evidence="2" type="ORF">A3G51_02780</name>
</gene>
<dbReference type="CDD" id="cd02440">
    <property type="entry name" value="AdoMet_MTases"/>
    <property type="match status" value="1"/>
</dbReference>